<keyword evidence="3" id="KW-1185">Reference proteome</keyword>
<accession>A0A0A2WJI3</accession>
<dbReference type="Proteomes" id="UP000030518">
    <property type="component" value="Unassembled WGS sequence"/>
</dbReference>
<dbReference type="Pfam" id="PF01963">
    <property type="entry name" value="TraB_PrgY_gumN"/>
    <property type="match status" value="1"/>
</dbReference>
<evidence type="ECO:0000313" key="2">
    <source>
        <dbReference type="EMBL" id="KGQ19973.1"/>
    </source>
</evidence>
<feature type="chain" id="PRO_5002007668" evidence="1">
    <location>
        <begin position="22"/>
        <end position="310"/>
    </location>
</feature>
<dbReference type="EMBL" id="JRKJ01000005">
    <property type="protein sequence ID" value="KGQ19973.1"/>
    <property type="molecule type" value="Genomic_DNA"/>
</dbReference>
<dbReference type="RefSeq" id="WP_036166962.1">
    <property type="nucleotide sequence ID" value="NZ_JRKJ01000005.1"/>
</dbReference>
<evidence type="ECO:0000256" key="1">
    <source>
        <dbReference type="SAM" id="SignalP"/>
    </source>
</evidence>
<sequence>MRRITLLASVLALIAAVPSLAADSAEPAKSAAPVPLLWKVSDKDNSVYLLGSFHMLRESDYPLSKDVDDALADAEEVIFEMSPEEMTSPDIGRKMVQAGQRTDGTSLDSDLTPALRARLDAWLRTSGLRKTQFDTMKPWFASLFITIMEARKAGFNSEIGLDNHLGKAATQQGKRTGGLESGMQQIAFFESMTSHEQLQMLAESLDEDDNGSAAIERMHAQWRAGDVDALWKTLGVEFRDEYPALYKRINKDRNDAWVPKLVQRLEKKGSTDDTLAVVGSLHLLGKDGVVAQLKQRGYTVERVCSACAKR</sequence>
<dbReference type="InterPro" id="IPR002816">
    <property type="entry name" value="TraB/PrgY/GumN_fam"/>
</dbReference>
<evidence type="ECO:0000313" key="3">
    <source>
        <dbReference type="Proteomes" id="UP000030518"/>
    </source>
</evidence>
<dbReference type="STRING" id="1300345.LF41_2482"/>
<organism evidence="2 3">
    <name type="scientific">Lysobacter dokdonensis DS-58</name>
    <dbReference type="NCBI Taxonomy" id="1300345"/>
    <lineage>
        <taxon>Bacteria</taxon>
        <taxon>Pseudomonadati</taxon>
        <taxon>Pseudomonadota</taxon>
        <taxon>Gammaproteobacteria</taxon>
        <taxon>Lysobacterales</taxon>
        <taxon>Lysobacteraceae</taxon>
        <taxon>Noviluteimonas</taxon>
    </lineage>
</organism>
<dbReference type="PATRIC" id="fig|1300345.3.peg.1047"/>
<keyword evidence="1" id="KW-0732">Signal</keyword>
<protein>
    <submittedName>
        <fullName evidence="2">GumN family protein</fullName>
    </submittedName>
</protein>
<dbReference type="PANTHER" id="PTHR40590">
    <property type="entry name" value="CYTOPLASMIC PROTEIN-RELATED"/>
    <property type="match status" value="1"/>
</dbReference>
<proteinExistence type="predicted"/>
<feature type="signal peptide" evidence="1">
    <location>
        <begin position="1"/>
        <end position="21"/>
    </location>
</feature>
<dbReference type="AlphaFoldDB" id="A0A0A2WJI3"/>
<gene>
    <name evidence="2" type="ORF">LF41_2482</name>
</gene>
<dbReference type="InterPro" id="IPR047111">
    <property type="entry name" value="YbaP-like"/>
</dbReference>
<dbReference type="CDD" id="cd14789">
    <property type="entry name" value="Tiki"/>
    <property type="match status" value="1"/>
</dbReference>
<dbReference type="OrthoDB" id="357294at2"/>
<dbReference type="eggNOG" id="COG3735">
    <property type="taxonomic scope" value="Bacteria"/>
</dbReference>
<comment type="caution">
    <text evidence="2">The sequence shown here is derived from an EMBL/GenBank/DDBJ whole genome shotgun (WGS) entry which is preliminary data.</text>
</comment>
<name>A0A0A2WJI3_9GAMM</name>
<reference evidence="2 3" key="1">
    <citation type="submission" date="2014-09" db="EMBL/GenBank/DDBJ databases">
        <title>Genome sequences of Lysobacter dokdonensis DS-58.</title>
        <authorList>
            <person name="Kim J.F."/>
            <person name="Kwak M.-J."/>
        </authorList>
    </citation>
    <scope>NUCLEOTIDE SEQUENCE [LARGE SCALE GENOMIC DNA]</scope>
    <source>
        <strain evidence="2 3">DS-58</strain>
    </source>
</reference>
<dbReference type="PANTHER" id="PTHR40590:SF1">
    <property type="entry name" value="CYTOPLASMIC PROTEIN"/>
    <property type="match status" value="1"/>
</dbReference>